<dbReference type="OrthoDB" id="9815702at2"/>
<feature type="transmembrane region" description="Helical" evidence="6">
    <location>
        <begin position="83"/>
        <end position="105"/>
    </location>
</feature>
<evidence type="ECO:0000313" key="7">
    <source>
        <dbReference type="EMBL" id="SDZ80331.1"/>
    </source>
</evidence>
<evidence type="ECO:0000256" key="6">
    <source>
        <dbReference type="SAM" id="Phobius"/>
    </source>
</evidence>
<evidence type="ECO:0000256" key="3">
    <source>
        <dbReference type="ARBA" id="ARBA00022692"/>
    </source>
</evidence>
<dbReference type="PANTHER" id="PTHR30250:SF11">
    <property type="entry name" value="O-ANTIGEN TRANSPORTER-RELATED"/>
    <property type="match status" value="1"/>
</dbReference>
<keyword evidence="4 6" id="KW-1133">Transmembrane helix</keyword>
<dbReference type="RefSeq" id="WP_091392827.1">
    <property type="nucleotide sequence ID" value="NZ_FNQY01000002.1"/>
</dbReference>
<dbReference type="CDD" id="cd13128">
    <property type="entry name" value="MATE_Wzx_like"/>
    <property type="match status" value="1"/>
</dbReference>
<feature type="transmembrane region" description="Helical" evidence="6">
    <location>
        <begin position="167"/>
        <end position="186"/>
    </location>
</feature>
<gene>
    <name evidence="7" type="ORF">SAMN05192529_10212</name>
</gene>
<protein>
    <submittedName>
        <fullName evidence="7">Membrane protein involved in the export of O-antigen and teichoic acid</fullName>
    </submittedName>
</protein>
<feature type="transmembrane region" description="Helical" evidence="6">
    <location>
        <begin position="7"/>
        <end position="29"/>
    </location>
</feature>
<name>A0A1H3W084_9BACT</name>
<feature type="transmembrane region" description="Helical" evidence="6">
    <location>
        <begin position="412"/>
        <end position="433"/>
    </location>
</feature>
<feature type="transmembrane region" description="Helical" evidence="6">
    <location>
        <begin position="41"/>
        <end position="62"/>
    </location>
</feature>
<evidence type="ECO:0000256" key="4">
    <source>
        <dbReference type="ARBA" id="ARBA00022989"/>
    </source>
</evidence>
<dbReference type="InterPro" id="IPR002797">
    <property type="entry name" value="Polysacc_synth"/>
</dbReference>
<feature type="transmembrane region" description="Helical" evidence="6">
    <location>
        <begin position="439"/>
        <end position="457"/>
    </location>
</feature>
<evidence type="ECO:0000256" key="5">
    <source>
        <dbReference type="ARBA" id="ARBA00023136"/>
    </source>
</evidence>
<evidence type="ECO:0000256" key="2">
    <source>
        <dbReference type="ARBA" id="ARBA00022475"/>
    </source>
</evidence>
<feature type="transmembrane region" description="Helical" evidence="6">
    <location>
        <begin position="319"/>
        <end position="343"/>
    </location>
</feature>
<dbReference type="AlphaFoldDB" id="A0A1H3W084"/>
<keyword evidence="8" id="KW-1185">Reference proteome</keyword>
<feature type="transmembrane region" description="Helical" evidence="6">
    <location>
        <begin position="141"/>
        <end position="161"/>
    </location>
</feature>
<keyword evidence="5 6" id="KW-0472">Membrane</keyword>
<dbReference type="PANTHER" id="PTHR30250">
    <property type="entry name" value="PST FAMILY PREDICTED COLANIC ACID TRANSPORTER"/>
    <property type="match status" value="1"/>
</dbReference>
<feature type="transmembrane region" description="Helical" evidence="6">
    <location>
        <begin position="247"/>
        <end position="267"/>
    </location>
</feature>
<sequence length="483" mass="55546">MLKKNIIYNTILQISQLIFPLITFPYAARVLEPNAIGAVNFASYFTQYFLTFAFLGIPVYGIREIAKVSDNPILLKKTFSELFYFNCITTTIVSGIFLIIVRIISSLNSDLLLFYIGFAILWSNLFFIEWYYNGIQEFKYITLRSVIIRSISVILIFTLIKSPTDKATYYSIELFVISLSAIINFMKAKHLLVFNLNQLNIRKHLKPIVTLFSLSVMISIYVYANSIILGFFKPKQEVAYYTVSEKISKLAIAFIKTGGVVLIPELSKLFGINNNQNRTRAIELLNKSFYYTAFLSIPISFGVFIYSRELINLIAGKNYYSATISLMILSPLPILLGLAFVYSRQILFPLGKEKQMFKLSIWGMACNLIINLILIPKFGYIGASISYLFTEILMVTLVYIESRKYIKLNIKLKDPLICIILSSLFIPIHYFIGRFNPNMTINLILGIMLCASCYMFFQLKVFKNRIATEIYNYIVFRAMKIKL</sequence>
<dbReference type="GO" id="GO:0005886">
    <property type="term" value="C:plasma membrane"/>
    <property type="evidence" value="ECO:0007669"/>
    <property type="project" value="UniProtKB-SubCell"/>
</dbReference>
<comment type="subcellular location">
    <subcellularLocation>
        <location evidence="1">Cell membrane</location>
        <topology evidence="1">Multi-pass membrane protein</topology>
    </subcellularLocation>
</comment>
<keyword evidence="2" id="KW-1003">Cell membrane</keyword>
<reference evidence="7 8" key="1">
    <citation type="submission" date="2016-10" db="EMBL/GenBank/DDBJ databases">
        <authorList>
            <person name="de Groot N.N."/>
        </authorList>
    </citation>
    <scope>NUCLEOTIDE SEQUENCE [LARGE SCALE GENOMIC DNA]</scope>
    <source>
        <strain evidence="7 8">Vu-144</strain>
    </source>
</reference>
<dbReference type="EMBL" id="FNQY01000002">
    <property type="protein sequence ID" value="SDZ80331.1"/>
    <property type="molecule type" value="Genomic_DNA"/>
</dbReference>
<feature type="transmembrane region" description="Helical" evidence="6">
    <location>
        <begin position="355"/>
        <end position="374"/>
    </location>
</feature>
<keyword evidence="3 6" id="KW-0812">Transmembrane</keyword>
<dbReference type="InterPro" id="IPR050833">
    <property type="entry name" value="Poly_Biosynth_Transport"/>
</dbReference>
<accession>A0A1H3W084</accession>
<proteinExistence type="predicted"/>
<feature type="transmembrane region" description="Helical" evidence="6">
    <location>
        <begin position="288"/>
        <end position="307"/>
    </location>
</feature>
<dbReference type="STRING" id="551991.SAMN05192529_10212"/>
<feature type="transmembrane region" description="Helical" evidence="6">
    <location>
        <begin position="380"/>
        <end position="400"/>
    </location>
</feature>
<feature type="transmembrane region" description="Helical" evidence="6">
    <location>
        <begin position="207"/>
        <end position="232"/>
    </location>
</feature>
<feature type="transmembrane region" description="Helical" evidence="6">
    <location>
        <begin position="111"/>
        <end position="132"/>
    </location>
</feature>
<dbReference type="Proteomes" id="UP000199041">
    <property type="component" value="Unassembled WGS sequence"/>
</dbReference>
<organism evidence="7 8">
    <name type="scientific">Arachidicoccus rhizosphaerae</name>
    <dbReference type="NCBI Taxonomy" id="551991"/>
    <lineage>
        <taxon>Bacteria</taxon>
        <taxon>Pseudomonadati</taxon>
        <taxon>Bacteroidota</taxon>
        <taxon>Chitinophagia</taxon>
        <taxon>Chitinophagales</taxon>
        <taxon>Chitinophagaceae</taxon>
        <taxon>Arachidicoccus</taxon>
    </lineage>
</organism>
<evidence type="ECO:0000313" key="8">
    <source>
        <dbReference type="Proteomes" id="UP000199041"/>
    </source>
</evidence>
<evidence type="ECO:0000256" key="1">
    <source>
        <dbReference type="ARBA" id="ARBA00004651"/>
    </source>
</evidence>
<dbReference type="Pfam" id="PF01943">
    <property type="entry name" value="Polysacc_synt"/>
    <property type="match status" value="1"/>
</dbReference>